<dbReference type="AlphaFoldDB" id="A0A371E6N5"/>
<name>A0A371E6N5_MUCPR</name>
<protein>
    <submittedName>
        <fullName evidence="1">Uncharacterized protein</fullName>
    </submittedName>
</protein>
<reference evidence="1" key="1">
    <citation type="submission" date="2018-05" db="EMBL/GenBank/DDBJ databases">
        <title>Draft genome of Mucuna pruriens seed.</title>
        <authorList>
            <person name="Nnadi N.E."/>
            <person name="Vos R."/>
            <person name="Hasami M.H."/>
            <person name="Devisetty U.K."/>
            <person name="Aguiy J.C."/>
        </authorList>
    </citation>
    <scope>NUCLEOTIDE SEQUENCE [LARGE SCALE GENOMIC DNA]</scope>
    <source>
        <strain evidence="1">JCA_2017</strain>
    </source>
</reference>
<keyword evidence="2" id="KW-1185">Reference proteome</keyword>
<organism evidence="1 2">
    <name type="scientific">Mucuna pruriens</name>
    <name type="common">Velvet bean</name>
    <name type="synonym">Dolichos pruriens</name>
    <dbReference type="NCBI Taxonomy" id="157652"/>
    <lineage>
        <taxon>Eukaryota</taxon>
        <taxon>Viridiplantae</taxon>
        <taxon>Streptophyta</taxon>
        <taxon>Embryophyta</taxon>
        <taxon>Tracheophyta</taxon>
        <taxon>Spermatophyta</taxon>
        <taxon>Magnoliopsida</taxon>
        <taxon>eudicotyledons</taxon>
        <taxon>Gunneridae</taxon>
        <taxon>Pentapetalae</taxon>
        <taxon>rosids</taxon>
        <taxon>fabids</taxon>
        <taxon>Fabales</taxon>
        <taxon>Fabaceae</taxon>
        <taxon>Papilionoideae</taxon>
        <taxon>50 kb inversion clade</taxon>
        <taxon>NPAAA clade</taxon>
        <taxon>indigoferoid/millettioid clade</taxon>
        <taxon>Phaseoleae</taxon>
        <taxon>Mucuna</taxon>
    </lineage>
</organism>
<proteinExistence type="predicted"/>
<sequence length="81" mass="9326">MNYQEKKNKRKRDNREGCCCCYVVHTINRAIDFAISICIHNPNALHRFPILSSSTFSGLSLTHTELIFEERILGDLKVCIV</sequence>
<gene>
    <name evidence="1" type="ORF">CR513_60057</name>
</gene>
<accession>A0A371E6N5</accession>
<evidence type="ECO:0000313" key="2">
    <source>
        <dbReference type="Proteomes" id="UP000257109"/>
    </source>
</evidence>
<dbReference type="Proteomes" id="UP000257109">
    <property type="component" value="Unassembled WGS sequence"/>
</dbReference>
<dbReference type="EMBL" id="QJKJ01015983">
    <property type="protein sequence ID" value="RDX61694.1"/>
    <property type="molecule type" value="Genomic_DNA"/>
</dbReference>
<evidence type="ECO:0000313" key="1">
    <source>
        <dbReference type="EMBL" id="RDX61694.1"/>
    </source>
</evidence>
<feature type="non-terminal residue" evidence="1">
    <location>
        <position position="1"/>
    </location>
</feature>
<comment type="caution">
    <text evidence="1">The sequence shown here is derived from an EMBL/GenBank/DDBJ whole genome shotgun (WGS) entry which is preliminary data.</text>
</comment>